<keyword evidence="4 10" id="KW-0067">ATP-binding</keyword>
<dbReference type="Gene3D" id="1.20.1560.10">
    <property type="entry name" value="ABC transporter type 1, transmembrane domain"/>
    <property type="match status" value="1"/>
</dbReference>
<evidence type="ECO:0000259" key="9">
    <source>
        <dbReference type="PROSITE" id="PS50929"/>
    </source>
</evidence>
<feature type="transmembrane region" description="Helical" evidence="7">
    <location>
        <begin position="155"/>
        <end position="174"/>
    </location>
</feature>
<evidence type="ECO:0000259" key="8">
    <source>
        <dbReference type="PROSITE" id="PS50893"/>
    </source>
</evidence>
<dbReference type="InterPro" id="IPR003439">
    <property type="entry name" value="ABC_transporter-like_ATP-bd"/>
</dbReference>
<dbReference type="InterPro" id="IPR027417">
    <property type="entry name" value="P-loop_NTPase"/>
</dbReference>
<dbReference type="CDD" id="cd18548">
    <property type="entry name" value="ABC_6TM_Tm287_like"/>
    <property type="match status" value="1"/>
</dbReference>
<evidence type="ECO:0000256" key="1">
    <source>
        <dbReference type="ARBA" id="ARBA00004651"/>
    </source>
</evidence>
<dbReference type="InterPro" id="IPR011527">
    <property type="entry name" value="ABC1_TM_dom"/>
</dbReference>
<proteinExistence type="predicted"/>
<comment type="caution">
    <text evidence="10">The sequence shown here is derived from an EMBL/GenBank/DDBJ whole genome shotgun (WGS) entry which is preliminary data.</text>
</comment>
<keyword evidence="6 7" id="KW-0472">Membrane</keyword>
<protein>
    <submittedName>
        <fullName evidence="10">ATP-binding cassette subfamily B protein</fullName>
    </submittedName>
</protein>
<keyword evidence="5 7" id="KW-1133">Transmembrane helix</keyword>
<evidence type="ECO:0000256" key="6">
    <source>
        <dbReference type="ARBA" id="ARBA00023136"/>
    </source>
</evidence>
<dbReference type="PANTHER" id="PTHR43394:SF1">
    <property type="entry name" value="ATP-BINDING CASSETTE SUB-FAMILY B MEMBER 10, MITOCHONDRIAL"/>
    <property type="match status" value="1"/>
</dbReference>
<name>A0ABS4F1F4_9CLOT</name>
<keyword evidence="11" id="KW-1185">Reference proteome</keyword>
<keyword evidence="2 7" id="KW-0812">Transmembrane</keyword>
<evidence type="ECO:0000256" key="4">
    <source>
        <dbReference type="ARBA" id="ARBA00022840"/>
    </source>
</evidence>
<dbReference type="EMBL" id="JAGGJZ010000004">
    <property type="protein sequence ID" value="MBP1890081.1"/>
    <property type="molecule type" value="Genomic_DNA"/>
</dbReference>
<sequence length="579" mass="64523">MLKLFKHLKPYSKQLIFILILLFIQTMAQLYLPTLLSEIVDTGIIKGDVNYILKIGGIMICVAFIGSICTIFASFISSKVSMGLGRDLRRKIFTRAETFSLNEIDTIGTASLITRTTNDVNQIQQVVIMILRMMVTAPLTCIGGIIMAISVNKKLSLILLVSMPIVIITIFVIGKKGMPMFKAMQVKLDKINRILRENLTGIRVIRAFNKQSFEKKRFDEANDDFTNNAIKVNKITALLMPLLMLILNLTSVAILWFGANRINSGVMEVGNLMAFLQYVMQIMFSLIMVSMLFIMIPRASASAERINEVLNMEPSINDSNNLINENNEKGYVEFKNVSYFYPGAENPALNNISFKTNPGETTAIIGGTGSGKSTILNLITRFYDVSKGEILVDGVNIKNISQENLRNKIGFVPQKAVLFSGTIGENLRYGKEDATEDELIHAAKIAQSYEFITEKENGFESIVEQNGKNFSGGQKQRLAIARALVRKPEIYLFDDSFSALDFKTDAKLRAALKSETKNSAVIIVAQRVSTIMDADRILVLDEGNIVGIGTHKELLKNCAIYQEIASSQLSEEELSNEHR</sequence>
<evidence type="ECO:0000256" key="2">
    <source>
        <dbReference type="ARBA" id="ARBA00022692"/>
    </source>
</evidence>
<evidence type="ECO:0000313" key="11">
    <source>
        <dbReference type="Proteomes" id="UP000783390"/>
    </source>
</evidence>
<evidence type="ECO:0000256" key="5">
    <source>
        <dbReference type="ARBA" id="ARBA00022989"/>
    </source>
</evidence>
<gene>
    <name evidence="10" type="ORF">J2Z53_001665</name>
</gene>
<dbReference type="SUPFAM" id="SSF52540">
    <property type="entry name" value="P-loop containing nucleoside triphosphate hydrolases"/>
    <property type="match status" value="1"/>
</dbReference>
<evidence type="ECO:0000256" key="3">
    <source>
        <dbReference type="ARBA" id="ARBA00022741"/>
    </source>
</evidence>
<dbReference type="InterPro" id="IPR003593">
    <property type="entry name" value="AAA+_ATPase"/>
</dbReference>
<dbReference type="InterPro" id="IPR039421">
    <property type="entry name" value="Type_1_exporter"/>
</dbReference>
<organism evidence="10 11">
    <name type="scientific">Clostridium moniliforme</name>
    <dbReference type="NCBI Taxonomy" id="39489"/>
    <lineage>
        <taxon>Bacteria</taxon>
        <taxon>Bacillati</taxon>
        <taxon>Bacillota</taxon>
        <taxon>Clostridia</taxon>
        <taxon>Eubacteriales</taxon>
        <taxon>Clostridiaceae</taxon>
        <taxon>Clostridium</taxon>
    </lineage>
</organism>
<dbReference type="PROSITE" id="PS50929">
    <property type="entry name" value="ABC_TM1F"/>
    <property type="match status" value="1"/>
</dbReference>
<feature type="transmembrane region" description="Helical" evidence="7">
    <location>
        <begin position="126"/>
        <end position="149"/>
    </location>
</feature>
<accession>A0ABS4F1F4</accession>
<feature type="domain" description="ABC transporter" evidence="8">
    <location>
        <begin position="332"/>
        <end position="567"/>
    </location>
</feature>
<dbReference type="Gene3D" id="3.40.50.300">
    <property type="entry name" value="P-loop containing nucleotide triphosphate hydrolases"/>
    <property type="match status" value="1"/>
</dbReference>
<dbReference type="PROSITE" id="PS00211">
    <property type="entry name" value="ABC_TRANSPORTER_1"/>
    <property type="match status" value="1"/>
</dbReference>
<dbReference type="GO" id="GO:0005524">
    <property type="term" value="F:ATP binding"/>
    <property type="evidence" value="ECO:0007669"/>
    <property type="project" value="UniProtKB-KW"/>
</dbReference>
<feature type="transmembrane region" description="Helical" evidence="7">
    <location>
        <begin position="278"/>
        <end position="296"/>
    </location>
</feature>
<dbReference type="RefSeq" id="WP_209797008.1">
    <property type="nucleotide sequence ID" value="NZ_JAGGJZ010000004.1"/>
</dbReference>
<dbReference type="Pfam" id="PF00005">
    <property type="entry name" value="ABC_tran"/>
    <property type="match status" value="1"/>
</dbReference>
<feature type="transmembrane region" description="Helical" evidence="7">
    <location>
        <begin position="237"/>
        <end position="258"/>
    </location>
</feature>
<dbReference type="SUPFAM" id="SSF90123">
    <property type="entry name" value="ABC transporter transmembrane region"/>
    <property type="match status" value="1"/>
</dbReference>
<dbReference type="Pfam" id="PF00664">
    <property type="entry name" value="ABC_membrane"/>
    <property type="match status" value="1"/>
</dbReference>
<dbReference type="SMART" id="SM00382">
    <property type="entry name" value="AAA"/>
    <property type="match status" value="1"/>
</dbReference>
<dbReference type="InterPro" id="IPR017871">
    <property type="entry name" value="ABC_transporter-like_CS"/>
</dbReference>
<evidence type="ECO:0000256" key="7">
    <source>
        <dbReference type="SAM" id="Phobius"/>
    </source>
</evidence>
<dbReference type="Proteomes" id="UP000783390">
    <property type="component" value="Unassembled WGS sequence"/>
</dbReference>
<feature type="transmembrane region" description="Helical" evidence="7">
    <location>
        <begin position="52"/>
        <end position="76"/>
    </location>
</feature>
<feature type="domain" description="ABC transmembrane type-1" evidence="9">
    <location>
        <begin position="16"/>
        <end position="298"/>
    </location>
</feature>
<reference evidence="10 11" key="1">
    <citation type="submission" date="2021-03" db="EMBL/GenBank/DDBJ databases">
        <title>Genomic Encyclopedia of Type Strains, Phase IV (KMG-IV): sequencing the most valuable type-strain genomes for metagenomic binning, comparative biology and taxonomic classification.</title>
        <authorList>
            <person name="Goeker M."/>
        </authorList>
    </citation>
    <scope>NUCLEOTIDE SEQUENCE [LARGE SCALE GENOMIC DNA]</scope>
    <source>
        <strain evidence="10 11">DSM 3984</strain>
    </source>
</reference>
<evidence type="ECO:0000313" key="10">
    <source>
        <dbReference type="EMBL" id="MBP1890081.1"/>
    </source>
</evidence>
<comment type="subcellular location">
    <subcellularLocation>
        <location evidence="1">Cell membrane</location>
        <topology evidence="1">Multi-pass membrane protein</topology>
    </subcellularLocation>
</comment>
<dbReference type="InterPro" id="IPR036640">
    <property type="entry name" value="ABC1_TM_sf"/>
</dbReference>
<keyword evidence="3" id="KW-0547">Nucleotide-binding</keyword>
<dbReference type="PROSITE" id="PS50893">
    <property type="entry name" value="ABC_TRANSPORTER_2"/>
    <property type="match status" value="1"/>
</dbReference>
<dbReference type="PANTHER" id="PTHR43394">
    <property type="entry name" value="ATP-DEPENDENT PERMEASE MDL1, MITOCHONDRIAL"/>
    <property type="match status" value="1"/>
</dbReference>